<keyword evidence="2" id="KW-1133">Transmembrane helix</keyword>
<organism evidence="3 4">
    <name type="scientific">Tsuneonella deserti</name>
    <dbReference type="NCBI Taxonomy" id="2035528"/>
    <lineage>
        <taxon>Bacteria</taxon>
        <taxon>Pseudomonadati</taxon>
        <taxon>Pseudomonadota</taxon>
        <taxon>Alphaproteobacteria</taxon>
        <taxon>Sphingomonadales</taxon>
        <taxon>Erythrobacteraceae</taxon>
        <taxon>Tsuneonella</taxon>
    </lineage>
</organism>
<gene>
    <name evidence="3" type="ORF">GCM10011515_16250</name>
</gene>
<dbReference type="RefSeq" id="WP_188644672.1">
    <property type="nucleotide sequence ID" value="NZ_BMKL01000001.1"/>
</dbReference>
<name>A0ABQ1S7W1_9SPHN</name>
<protein>
    <recommendedName>
        <fullName evidence="5">Preprotein translocase subunit SecG</fullName>
    </recommendedName>
</protein>
<feature type="region of interest" description="Disordered" evidence="1">
    <location>
        <begin position="1"/>
        <end position="20"/>
    </location>
</feature>
<dbReference type="EMBL" id="BMKL01000001">
    <property type="protein sequence ID" value="GGD97192.1"/>
    <property type="molecule type" value="Genomic_DNA"/>
</dbReference>
<accession>A0ABQ1S7W1</accession>
<evidence type="ECO:0000313" key="3">
    <source>
        <dbReference type="EMBL" id="GGD97192.1"/>
    </source>
</evidence>
<feature type="transmembrane region" description="Helical" evidence="2">
    <location>
        <begin position="26"/>
        <end position="48"/>
    </location>
</feature>
<evidence type="ECO:0000256" key="1">
    <source>
        <dbReference type="SAM" id="MobiDB-lite"/>
    </source>
</evidence>
<feature type="region of interest" description="Disordered" evidence="1">
    <location>
        <begin position="48"/>
        <end position="120"/>
    </location>
</feature>
<dbReference type="Proteomes" id="UP000619041">
    <property type="component" value="Unassembled WGS sequence"/>
</dbReference>
<feature type="compositionally biased region" description="Polar residues" evidence="1">
    <location>
        <begin position="88"/>
        <end position="97"/>
    </location>
</feature>
<proteinExistence type="predicted"/>
<keyword evidence="4" id="KW-1185">Reference proteome</keyword>
<sequence length="120" mass="12267">MEQRGDEIHATATEATGASREGVVRWVLGVGLVLIVLAFAIIVFGGALSQDDGPDSQVNVSREMADQESQASQRDGEPRPPAFGEQAGPTQSSNSAQDPAPAASSTPGDAPAGDPKPDAQ</sequence>
<keyword evidence="2" id="KW-0472">Membrane</keyword>
<keyword evidence="2" id="KW-0812">Transmembrane</keyword>
<comment type="caution">
    <text evidence="3">The sequence shown here is derived from an EMBL/GenBank/DDBJ whole genome shotgun (WGS) entry which is preliminary data.</text>
</comment>
<evidence type="ECO:0000256" key="2">
    <source>
        <dbReference type="SAM" id="Phobius"/>
    </source>
</evidence>
<reference evidence="4" key="1">
    <citation type="journal article" date="2019" name="Int. J. Syst. Evol. Microbiol.">
        <title>The Global Catalogue of Microorganisms (GCM) 10K type strain sequencing project: providing services to taxonomists for standard genome sequencing and annotation.</title>
        <authorList>
            <consortium name="The Broad Institute Genomics Platform"/>
            <consortium name="The Broad Institute Genome Sequencing Center for Infectious Disease"/>
            <person name="Wu L."/>
            <person name="Ma J."/>
        </authorList>
    </citation>
    <scope>NUCLEOTIDE SEQUENCE [LARGE SCALE GENOMIC DNA]</scope>
    <source>
        <strain evidence="4">CGMCC 1.15959</strain>
    </source>
</reference>
<evidence type="ECO:0008006" key="5">
    <source>
        <dbReference type="Google" id="ProtNLM"/>
    </source>
</evidence>
<evidence type="ECO:0000313" key="4">
    <source>
        <dbReference type="Proteomes" id="UP000619041"/>
    </source>
</evidence>